<dbReference type="EMBL" id="GGEC01087518">
    <property type="protein sequence ID" value="MBX68002.1"/>
    <property type="molecule type" value="Transcribed_RNA"/>
</dbReference>
<name>A0A2P2QLX8_RHIMU</name>
<evidence type="ECO:0000313" key="1">
    <source>
        <dbReference type="EMBL" id="MBX68002.1"/>
    </source>
</evidence>
<protein>
    <submittedName>
        <fullName evidence="1">Uncharacterized protein</fullName>
    </submittedName>
</protein>
<reference evidence="1" key="1">
    <citation type="submission" date="2018-02" db="EMBL/GenBank/DDBJ databases">
        <title>Rhizophora mucronata_Transcriptome.</title>
        <authorList>
            <person name="Meera S.P."/>
            <person name="Sreeshan A."/>
            <person name="Augustine A."/>
        </authorList>
    </citation>
    <scope>NUCLEOTIDE SEQUENCE</scope>
    <source>
        <tissue evidence="1">Leaf</tissue>
    </source>
</reference>
<proteinExistence type="predicted"/>
<accession>A0A2P2QLX8</accession>
<dbReference type="AlphaFoldDB" id="A0A2P2QLX8"/>
<sequence length="58" mass="6601">MNLIYQSIKSSRLTDQIFSSLIALTKKSPALFLFSTILNSKFFSNENEAQCWGHGLLF</sequence>
<organism evidence="1">
    <name type="scientific">Rhizophora mucronata</name>
    <name type="common">Asiatic mangrove</name>
    <dbReference type="NCBI Taxonomy" id="61149"/>
    <lineage>
        <taxon>Eukaryota</taxon>
        <taxon>Viridiplantae</taxon>
        <taxon>Streptophyta</taxon>
        <taxon>Embryophyta</taxon>
        <taxon>Tracheophyta</taxon>
        <taxon>Spermatophyta</taxon>
        <taxon>Magnoliopsida</taxon>
        <taxon>eudicotyledons</taxon>
        <taxon>Gunneridae</taxon>
        <taxon>Pentapetalae</taxon>
        <taxon>rosids</taxon>
        <taxon>fabids</taxon>
        <taxon>Malpighiales</taxon>
        <taxon>Rhizophoraceae</taxon>
        <taxon>Rhizophora</taxon>
    </lineage>
</organism>